<reference evidence="15" key="1">
    <citation type="submission" date="2018-03" db="EMBL/GenBank/DDBJ databases">
        <authorList>
            <person name="Zecchin S."/>
        </authorList>
    </citation>
    <scope>NUCLEOTIDE SEQUENCE [LARGE SCALE GENOMIC DNA]</scope>
</reference>
<feature type="binding site" evidence="13">
    <location>
        <begin position="147"/>
        <end position="150"/>
    </location>
    <ligand>
        <name>ATP</name>
        <dbReference type="ChEBI" id="CHEBI:30616"/>
    </ligand>
</feature>
<evidence type="ECO:0000256" key="9">
    <source>
        <dbReference type="ARBA" id="ARBA00022741"/>
    </source>
</evidence>
<dbReference type="PANTHER" id="PTHR21299:SF1">
    <property type="entry name" value="PANTOATE--BETA-ALANINE LIGASE"/>
    <property type="match status" value="1"/>
</dbReference>
<dbReference type="GO" id="GO:0004592">
    <property type="term" value="F:pantoate-beta-alanine ligase activity"/>
    <property type="evidence" value="ECO:0007669"/>
    <property type="project" value="UniProtKB-UniRule"/>
</dbReference>
<comment type="similarity">
    <text evidence="3 13">Belongs to the pantothenate synthetase family.</text>
</comment>
<dbReference type="InterPro" id="IPR042176">
    <property type="entry name" value="Pantoate_ligase_C"/>
</dbReference>
<keyword evidence="7 13" id="KW-0436">Ligase</keyword>
<keyword evidence="15" id="KW-1185">Reference proteome</keyword>
<evidence type="ECO:0000256" key="7">
    <source>
        <dbReference type="ARBA" id="ARBA00022598"/>
    </source>
</evidence>
<name>A0A2U3QHN8_9BACT</name>
<protein>
    <recommendedName>
        <fullName evidence="5 13">Pantothenate synthetase</fullName>
        <shortName evidence="13">PS</shortName>
        <ecNumber evidence="4 13">6.3.2.1</ecNumber>
    </recommendedName>
    <alternativeName>
        <fullName evidence="13">Pantoate--beta-alanine ligase</fullName>
    </alternativeName>
    <alternativeName>
        <fullName evidence="13">Pantoate-activating enzyme</fullName>
    </alternativeName>
</protein>
<dbReference type="UniPathway" id="UPA00028">
    <property type="reaction ID" value="UER00005"/>
</dbReference>
<dbReference type="GO" id="GO:0005829">
    <property type="term" value="C:cytosol"/>
    <property type="evidence" value="ECO:0007669"/>
    <property type="project" value="TreeGrafter"/>
</dbReference>
<feature type="active site" description="Proton donor" evidence="13">
    <location>
        <position position="37"/>
    </location>
</feature>
<dbReference type="OrthoDB" id="9773087at2"/>
<feature type="binding site" evidence="13">
    <location>
        <position position="153"/>
    </location>
    <ligand>
        <name>(R)-pantoate</name>
        <dbReference type="ChEBI" id="CHEBI:15980"/>
    </ligand>
</feature>
<dbReference type="EC" id="6.3.2.1" evidence="4 13"/>
<dbReference type="NCBIfam" id="TIGR00018">
    <property type="entry name" value="panC"/>
    <property type="match status" value="1"/>
</dbReference>
<evidence type="ECO:0000256" key="6">
    <source>
        <dbReference type="ARBA" id="ARBA00022490"/>
    </source>
</evidence>
<feature type="binding site" evidence="13">
    <location>
        <position position="61"/>
    </location>
    <ligand>
        <name>beta-alanine</name>
        <dbReference type="ChEBI" id="CHEBI:57966"/>
    </ligand>
</feature>
<comment type="function">
    <text evidence="12 13">Catalyzes the condensation of pantoate with beta-alanine in an ATP-dependent reaction via a pantoyl-adenylate intermediate.</text>
</comment>
<evidence type="ECO:0000256" key="13">
    <source>
        <dbReference type="HAMAP-Rule" id="MF_00158"/>
    </source>
</evidence>
<comment type="subunit">
    <text evidence="13">Homodimer.</text>
</comment>
<keyword evidence="9 13" id="KW-0547">Nucleotide-binding</keyword>
<comment type="pathway">
    <text evidence="2 13">Cofactor biosynthesis; (R)-pantothenate biosynthesis; (R)-pantothenate from (R)-pantoate and beta-alanine: step 1/1.</text>
</comment>
<dbReference type="GO" id="GO:0005524">
    <property type="term" value="F:ATP binding"/>
    <property type="evidence" value="ECO:0007669"/>
    <property type="project" value="UniProtKB-KW"/>
</dbReference>
<dbReference type="HAMAP" id="MF_00158">
    <property type="entry name" value="PanC"/>
    <property type="match status" value="1"/>
</dbReference>
<gene>
    <name evidence="13 14" type="primary">panC</name>
    <name evidence="14" type="ORF">NBG4_380011</name>
</gene>
<evidence type="ECO:0000256" key="8">
    <source>
        <dbReference type="ARBA" id="ARBA00022655"/>
    </source>
</evidence>
<dbReference type="CDD" id="cd00560">
    <property type="entry name" value="PanC"/>
    <property type="match status" value="1"/>
</dbReference>
<dbReference type="GO" id="GO:0015940">
    <property type="term" value="P:pantothenate biosynthetic process"/>
    <property type="evidence" value="ECO:0007669"/>
    <property type="project" value="UniProtKB-UniRule"/>
</dbReference>
<keyword evidence="10 13" id="KW-0067">ATP-binding</keyword>
<dbReference type="PANTHER" id="PTHR21299">
    <property type="entry name" value="CYTIDYLATE KINASE/PANTOATE-BETA-ALANINE LIGASE"/>
    <property type="match status" value="1"/>
</dbReference>
<dbReference type="InterPro" id="IPR014729">
    <property type="entry name" value="Rossmann-like_a/b/a_fold"/>
</dbReference>
<evidence type="ECO:0000256" key="5">
    <source>
        <dbReference type="ARBA" id="ARBA00014155"/>
    </source>
</evidence>
<feature type="binding site" evidence="13">
    <location>
        <position position="176"/>
    </location>
    <ligand>
        <name>ATP</name>
        <dbReference type="ChEBI" id="CHEBI:30616"/>
    </ligand>
</feature>
<feature type="binding site" evidence="13">
    <location>
        <position position="61"/>
    </location>
    <ligand>
        <name>(R)-pantoate</name>
        <dbReference type="ChEBI" id="CHEBI:15980"/>
    </ligand>
</feature>
<comment type="miscellaneous">
    <text evidence="13">The reaction proceeds by a bi uni uni bi ping pong mechanism.</text>
</comment>
<evidence type="ECO:0000256" key="3">
    <source>
        <dbReference type="ARBA" id="ARBA00009256"/>
    </source>
</evidence>
<evidence type="ECO:0000313" key="15">
    <source>
        <dbReference type="Proteomes" id="UP000245125"/>
    </source>
</evidence>
<evidence type="ECO:0000256" key="2">
    <source>
        <dbReference type="ARBA" id="ARBA00004990"/>
    </source>
</evidence>
<dbReference type="EMBL" id="OUUY01000084">
    <property type="protein sequence ID" value="SPQ00923.1"/>
    <property type="molecule type" value="Genomic_DNA"/>
</dbReference>
<accession>A0A2U3QHN8</accession>
<feature type="binding site" evidence="13">
    <location>
        <begin position="30"/>
        <end position="37"/>
    </location>
    <ligand>
        <name>ATP</name>
        <dbReference type="ChEBI" id="CHEBI:30616"/>
    </ligand>
</feature>
<dbReference type="FunFam" id="3.40.50.620:FF:000114">
    <property type="entry name" value="Pantothenate synthetase"/>
    <property type="match status" value="1"/>
</dbReference>
<evidence type="ECO:0000256" key="12">
    <source>
        <dbReference type="ARBA" id="ARBA00055042"/>
    </source>
</evidence>
<evidence type="ECO:0000256" key="4">
    <source>
        <dbReference type="ARBA" id="ARBA00012219"/>
    </source>
</evidence>
<organism evidence="14 15">
    <name type="scientific">Candidatus Sulfobium mesophilum</name>
    <dbReference type="NCBI Taxonomy" id="2016548"/>
    <lineage>
        <taxon>Bacteria</taxon>
        <taxon>Pseudomonadati</taxon>
        <taxon>Nitrospirota</taxon>
        <taxon>Nitrospiria</taxon>
        <taxon>Nitrospirales</taxon>
        <taxon>Nitrospiraceae</taxon>
        <taxon>Candidatus Sulfobium</taxon>
    </lineage>
</organism>
<evidence type="ECO:0000256" key="11">
    <source>
        <dbReference type="ARBA" id="ARBA00048258"/>
    </source>
</evidence>
<dbReference type="AlphaFoldDB" id="A0A2U3QHN8"/>
<dbReference type="Gene3D" id="3.30.1300.10">
    <property type="entry name" value="Pantoate-beta-alanine ligase, C-terminal domain"/>
    <property type="match status" value="1"/>
</dbReference>
<feature type="binding site" evidence="13">
    <location>
        <begin position="184"/>
        <end position="187"/>
    </location>
    <ligand>
        <name>ATP</name>
        <dbReference type="ChEBI" id="CHEBI:30616"/>
    </ligand>
</feature>
<proteinExistence type="inferred from homology"/>
<dbReference type="InterPro" id="IPR003721">
    <property type="entry name" value="Pantoate_ligase"/>
</dbReference>
<comment type="subcellular location">
    <subcellularLocation>
        <location evidence="1 13">Cytoplasm</location>
    </subcellularLocation>
</comment>
<evidence type="ECO:0000256" key="10">
    <source>
        <dbReference type="ARBA" id="ARBA00022840"/>
    </source>
</evidence>
<evidence type="ECO:0000313" key="14">
    <source>
        <dbReference type="EMBL" id="SPQ00923.1"/>
    </source>
</evidence>
<comment type="catalytic activity">
    <reaction evidence="11 13">
        <text>(R)-pantoate + beta-alanine + ATP = (R)-pantothenate + AMP + diphosphate + H(+)</text>
        <dbReference type="Rhea" id="RHEA:10912"/>
        <dbReference type="ChEBI" id="CHEBI:15378"/>
        <dbReference type="ChEBI" id="CHEBI:15980"/>
        <dbReference type="ChEBI" id="CHEBI:29032"/>
        <dbReference type="ChEBI" id="CHEBI:30616"/>
        <dbReference type="ChEBI" id="CHEBI:33019"/>
        <dbReference type="ChEBI" id="CHEBI:57966"/>
        <dbReference type="ChEBI" id="CHEBI:456215"/>
        <dbReference type="EC" id="6.3.2.1"/>
    </reaction>
</comment>
<dbReference type="Gene3D" id="3.40.50.620">
    <property type="entry name" value="HUPs"/>
    <property type="match status" value="1"/>
</dbReference>
<keyword evidence="8 13" id="KW-0566">Pantothenate biosynthesis</keyword>
<keyword evidence="6 13" id="KW-0963">Cytoplasm</keyword>
<dbReference type="Pfam" id="PF02569">
    <property type="entry name" value="Pantoate_ligase"/>
    <property type="match status" value="1"/>
</dbReference>
<dbReference type="Proteomes" id="UP000245125">
    <property type="component" value="Unassembled WGS sequence"/>
</dbReference>
<sequence length="282" mass="31355">MEIIRIPRIMQDTCKKYLLKGRSIGLVPTMGALHEGHLSLVKRARTENDISAVSIFINPTQFGPSEDLDRYPRDVENDIKKLRAQEVDILFLPDNLLMYPKGFVTYVEVTAISGKLCGAFRPGHFRGVATVVAKLLNIASPTRAYFGQKDFQQTVVIRRMAKDLDLDVQIVVCPTIREQDGLAMSSRNLYLDSRQRQAAAAIYKCLSAASEALRSGTASSAETKKIMREMLAGEPLITNIEYASVYDTNTLDEADQMQGEVLLAVAVRMGEVRLIDNTVVNL</sequence>
<evidence type="ECO:0000256" key="1">
    <source>
        <dbReference type="ARBA" id="ARBA00004496"/>
    </source>
</evidence>
<dbReference type="SUPFAM" id="SSF52374">
    <property type="entry name" value="Nucleotidylyl transferase"/>
    <property type="match status" value="1"/>
</dbReference>